<evidence type="ECO:0000313" key="2">
    <source>
        <dbReference type="EMBL" id="MEE2054281.1"/>
    </source>
</evidence>
<dbReference type="EMBL" id="JAUUCC010000103">
    <property type="protein sequence ID" value="MEE2054281.1"/>
    <property type="molecule type" value="Genomic_DNA"/>
</dbReference>
<evidence type="ECO:0000313" key="3">
    <source>
        <dbReference type="Proteomes" id="UP001348641"/>
    </source>
</evidence>
<name>A0ABU7KYC4_9ACTN</name>
<dbReference type="Proteomes" id="UP001348641">
    <property type="component" value="Unassembled WGS sequence"/>
</dbReference>
<evidence type="ECO:0000256" key="1">
    <source>
        <dbReference type="SAM" id="Phobius"/>
    </source>
</evidence>
<proteinExistence type="predicted"/>
<keyword evidence="1" id="KW-1133">Transmembrane helix</keyword>
<reference evidence="2 3" key="1">
    <citation type="submission" date="2023-07" db="EMBL/GenBank/DDBJ databases">
        <authorList>
            <person name="Girao M."/>
            <person name="Carvalho M.F."/>
        </authorList>
    </citation>
    <scope>NUCLEOTIDE SEQUENCE [LARGE SCALE GENOMIC DNA]</scope>
    <source>
        <strain evidence="2 3">66/93</strain>
    </source>
</reference>
<dbReference type="RefSeq" id="WP_330161139.1">
    <property type="nucleotide sequence ID" value="NZ_BAAAJA010000038.1"/>
</dbReference>
<accession>A0ABU7KYC4</accession>
<gene>
    <name evidence="2" type="ORF">Q8A49_27665</name>
</gene>
<organism evidence="2 3">
    <name type="scientific">Nocardiopsis tropica</name>
    <dbReference type="NCBI Taxonomy" id="109330"/>
    <lineage>
        <taxon>Bacteria</taxon>
        <taxon>Bacillati</taxon>
        <taxon>Actinomycetota</taxon>
        <taxon>Actinomycetes</taxon>
        <taxon>Streptosporangiales</taxon>
        <taxon>Nocardiopsidaceae</taxon>
        <taxon>Nocardiopsis</taxon>
    </lineage>
</organism>
<feature type="transmembrane region" description="Helical" evidence="1">
    <location>
        <begin position="138"/>
        <end position="163"/>
    </location>
</feature>
<keyword evidence="1" id="KW-0472">Membrane</keyword>
<comment type="caution">
    <text evidence="2">The sequence shown here is derived from an EMBL/GenBank/DDBJ whole genome shotgun (WGS) entry which is preliminary data.</text>
</comment>
<protein>
    <submittedName>
        <fullName evidence="2">Uncharacterized protein</fullName>
    </submittedName>
</protein>
<sequence>MLKEWQRRKAARRVEPGNGKPLKPFRWWQPLSRALFHLPLRSGDGGRADYAVEVRYAQRFFSEDGKGRAHLYLDGRHHAESRLPAAFPVRGGTIEVALTPFGLKRCHYVTDGGAEHQLVPDRRSGEGRRARLDREHPVLSRAIGLCSLVLLVVPALLLVPQLVEVAFQVPPVTERFGTFTSPVQLPLWLNIALTLGASAASTERALRLRYNWLLDSAAQGE</sequence>
<keyword evidence="1" id="KW-0812">Transmembrane</keyword>
<feature type="transmembrane region" description="Helical" evidence="1">
    <location>
        <begin position="183"/>
        <end position="200"/>
    </location>
</feature>